<evidence type="ECO:0000259" key="1">
    <source>
        <dbReference type="Pfam" id="PF01498"/>
    </source>
</evidence>
<proteinExistence type="predicted"/>
<dbReference type="Proteomes" id="UP000499080">
    <property type="component" value="Unassembled WGS sequence"/>
</dbReference>
<feature type="domain" description="Transposase Tc1-like" evidence="1">
    <location>
        <begin position="4"/>
        <end position="59"/>
    </location>
</feature>
<evidence type="ECO:0000313" key="2">
    <source>
        <dbReference type="EMBL" id="GBM83353.1"/>
    </source>
</evidence>
<comment type="caution">
    <text evidence="2">The sequence shown here is derived from an EMBL/GenBank/DDBJ whole genome shotgun (WGS) entry which is preliminary data.</text>
</comment>
<dbReference type="AlphaFoldDB" id="A0A4Y2IZL9"/>
<dbReference type="GO" id="GO:0003677">
    <property type="term" value="F:DNA binding"/>
    <property type="evidence" value="ECO:0007669"/>
    <property type="project" value="InterPro"/>
</dbReference>
<organism evidence="2 3">
    <name type="scientific">Araneus ventricosus</name>
    <name type="common">Orbweaver spider</name>
    <name type="synonym">Epeira ventricosa</name>
    <dbReference type="NCBI Taxonomy" id="182803"/>
    <lineage>
        <taxon>Eukaryota</taxon>
        <taxon>Metazoa</taxon>
        <taxon>Ecdysozoa</taxon>
        <taxon>Arthropoda</taxon>
        <taxon>Chelicerata</taxon>
        <taxon>Arachnida</taxon>
        <taxon>Araneae</taxon>
        <taxon>Araneomorphae</taxon>
        <taxon>Entelegynae</taxon>
        <taxon>Araneoidea</taxon>
        <taxon>Araneidae</taxon>
        <taxon>Araneus</taxon>
    </lineage>
</organism>
<name>A0A4Y2IZL9_ARAVE</name>
<dbReference type="GO" id="GO:0006313">
    <property type="term" value="P:DNA transposition"/>
    <property type="evidence" value="ECO:0007669"/>
    <property type="project" value="InterPro"/>
</dbReference>
<gene>
    <name evidence="2" type="ORF">AVEN_103478_1</name>
</gene>
<sequence>MNSTLLQQHLQRATGTIVSTQTVRNQLHHVGLFSRRPMVCGSLTEGHRAARRRWAQEHLRWGRAEWSNVLFTDELQCTT</sequence>
<dbReference type="InterPro" id="IPR002492">
    <property type="entry name" value="Transposase_Tc1-like"/>
</dbReference>
<dbReference type="InterPro" id="IPR036397">
    <property type="entry name" value="RNaseH_sf"/>
</dbReference>
<dbReference type="EMBL" id="BGPR01003072">
    <property type="protein sequence ID" value="GBM83353.1"/>
    <property type="molecule type" value="Genomic_DNA"/>
</dbReference>
<evidence type="ECO:0000313" key="3">
    <source>
        <dbReference type="Proteomes" id="UP000499080"/>
    </source>
</evidence>
<dbReference type="GO" id="GO:0015074">
    <property type="term" value="P:DNA integration"/>
    <property type="evidence" value="ECO:0007669"/>
    <property type="project" value="InterPro"/>
</dbReference>
<dbReference type="Gene3D" id="3.30.420.10">
    <property type="entry name" value="Ribonuclease H-like superfamily/Ribonuclease H"/>
    <property type="match status" value="1"/>
</dbReference>
<keyword evidence="3" id="KW-1185">Reference proteome</keyword>
<accession>A0A4Y2IZL9</accession>
<protein>
    <recommendedName>
        <fullName evidence="1">Transposase Tc1-like domain-containing protein</fullName>
    </recommendedName>
</protein>
<dbReference type="OrthoDB" id="4843387at2759"/>
<dbReference type="Pfam" id="PF01498">
    <property type="entry name" value="HTH_Tnp_Tc3_2"/>
    <property type="match status" value="1"/>
</dbReference>
<reference evidence="2 3" key="1">
    <citation type="journal article" date="2019" name="Sci. Rep.">
        <title>Orb-weaving spider Araneus ventricosus genome elucidates the spidroin gene catalogue.</title>
        <authorList>
            <person name="Kono N."/>
            <person name="Nakamura H."/>
            <person name="Ohtoshi R."/>
            <person name="Moran D.A.P."/>
            <person name="Shinohara A."/>
            <person name="Yoshida Y."/>
            <person name="Fujiwara M."/>
            <person name="Mori M."/>
            <person name="Tomita M."/>
            <person name="Arakawa K."/>
        </authorList>
    </citation>
    <scope>NUCLEOTIDE SEQUENCE [LARGE SCALE GENOMIC DNA]</scope>
</reference>